<evidence type="ECO:0000313" key="3">
    <source>
        <dbReference type="Proteomes" id="UP000008461"/>
    </source>
</evidence>
<dbReference type="HOGENOM" id="CLU_1003866_0_0_10"/>
<evidence type="ECO:0000256" key="1">
    <source>
        <dbReference type="SAM" id="Phobius"/>
    </source>
</evidence>
<reference key="2">
    <citation type="submission" date="2011-04" db="EMBL/GenBank/DDBJ databases">
        <title>Complete sequence of plasmid 2 of Haliscomenobacter hydrossis DSM 1100.</title>
        <authorList>
            <consortium name="US DOE Joint Genome Institute (JGI-PGF)"/>
            <person name="Lucas S."/>
            <person name="Han J."/>
            <person name="Lapidus A."/>
            <person name="Bruce D."/>
            <person name="Goodwin L."/>
            <person name="Pitluck S."/>
            <person name="Peters L."/>
            <person name="Kyrpides N."/>
            <person name="Mavromatis K."/>
            <person name="Ivanova N."/>
            <person name="Ovchinnikova G."/>
            <person name="Pagani I."/>
            <person name="Daligault H."/>
            <person name="Detter J.C."/>
            <person name="Han C."/>
            <person name="Land M."/>
            <person name="Hauser L."/>
            <person name="Markowitz V."/>
            <person name="Cheng J.-F."/>
            <person name="Hugenholtz P."/>
            <person name="Woyke T."/>
            <person name="Wu D."/>
            <person name="Verbarg S."/>
            <person name="Frueling A."/>
            <person name="Brambilla E."/>
            <person name="Klenk H.-P."/>
            <person name="Eisen J.A."/>
        </authorList>
    </citation>
    <scope>NUCLEOTIDE SEQUENCE</scope>
    <source>
        <strain>DSM 1100</strain>
    </source>
</reference>
<accession>F4L875</accession>
<keyword evidence="2" id="KW-0614">Plasmid</keyword>
<evidence type="ECO:0000313" key="2">
    <source>
        <dbReference type="EMBL" id="AEE54583.1"/>
    </source>
</evidence>
<keyword evidence="1" id="KW-0812">Transmembrane</keyword>
<feature type="transmembrane region" description="Helical" evidence="1">
    <location>
        <begin position="106"/>
        <end position="123"/>
    </location>
</feature>
<name>F4L875_HALH1</name>
<gene>
    <name evidence="2" type="ordered locus">Halhy_6770</name>
</gene>
<dbReference type="EMBL" id="CP002693">
    <property type="protein sequence ID" value="AEE54583.1"/>
    <property type="molecule type" value="Genomic_DNA"/>
</dbReference>
<geneLocation type="plasmid" evidence="2 3">
    <name>pHALHY02</name>
</geneLocation>
<dbReference type="AlphaFoldDB" id="F4L875"/>
<sequence>MGAIKLAEILGEAKKLLEQAQSEEALKYLRESAQPNKYQNKIISALMFQHNYLKFKGLVGVLSDEFLMAENRKLCADILSLIDSWLDLSSSEFDSIIEPYRRFKKWLVAIGSIFTIIFIFISLTKDCTGLTYKAHFLGSRLKRELVATIKSEAEAVENEDLDLINQIFSPDAKIIDAETQDSWTPNERYRDLFEEFDFELPQNYNIEPSCQCEDHSSKTSICFTSRSKGRYSLESGEIREYPAPDKDLISEWLFTKNRDGKWMIQSFRFNVRVTKAK</sequence>
<keyword evidence="3" id="KW-1185">Reference proteome</keyword>
<reference evidence="2 3" key="1">
    <citation type="journal article" date="2011" name="Stand. Genomic Sci.">
        <title>Complete genome sequence of Haliscomenobacter hydrossis type strain (O).</title>
        <authorList>
            <consortium name="US DOE Joint Genome Institute (JGI-PGF)"/>
            <person name="Daligault H."/>
            <person name="Lapidus A."/>
            <person name="Zeytun A."/>
            <person name="Nolan M."/>
            <person name="Lucas S."/>
            <person name="Del Rio T.G."/>
            <person name="Tice H."/>
            <person name="Cheng J.F."/>
            <person name="Tapia R."/>
            <person name="Han C."/>
            <person name="Goodwin L."/>
            <person name="Pitluck S."/>
            <person name="Liolios K."/>
            <person name="Pagani I."/>
            <person name="Ivanova N."/>
            <person name="Huntemann M."/>
            <person name="Mavromatis K."/>
            <person name="Mikhailova N."/>
            <person name="Pati A."/>
            <person name="Chen A."/>
            <person name="Palaniappan K."/>
            <person name="Land M."/>
            <person name="Hauser L."/>
            <person name="Brambilla E.M."/>
            <person name="Rohde M."/>
            <person name="Verbarg S."/>
            <person name="Goker M."/>
            <person name="Bristow J."/>
            <person name="Eisen J.A."/>
            <person name="Markowitz V."/>
            <person name="Hugenholtz P."/>
            <person name="Kyrpides N.C."/>
            <person name="Klenk H.P."/>
            <person name="Woyke T."/>
        </authorList>
    </citation>
    <scope>NUCLEOTIDE SEQUENCE [LARGE SCALE GENOMIC DNA]</scope>
    <source>
        <strain evidence="3">ATCC 27775 / DSM 1100 / LMG 10767 / O</strain>
        <plasmid evidence="3">Plasmid pHALHY02</plasmid>
    </source>
</reference>
<organism evidence="2 3">
    <name type="scientific">Haliscomenobacter hydrossis (strain ATCC 27775 / DSM 1100 / LMG 10767 / O)</name>
    <dbReference type="NCBI Taxonomy" id="760192"/>
    <lineage>
        <taxon>Bacteria</taxon>
        <taxon>Pseudomonadati</taxon>
        <taxon>Bacteroidota</taxon>
        <taxon>Saprospiria</taxon>
        <taxon>Saprospirales</taxon>
        <taxon>Haliscomenobacteraceae</taxon>
        <taxon>Haliscomenobacter</taxon>
    </lineage>
</organism>
<keyword evidence="1" id="KW-1133">Transmembrane helix</keyword>
<dbReference type="KEGG" id="hhy:Halhy_6770"/>
<dbReference type="Proteomes" id="UP000008461">
    <property type="component" value="Plasmid pHALHY02"/>
</dbReference>
<proteinExistence type="predicted"/>
<dbReference type="RefSeq" id="WP_013769099.1">
    <property type="nucleotide sequence ID" value="NC_015512.1"/>
</dbReference>
<protein>
    <submittedName>
        <fullName evidence="2">Uncharacterized protein</fullName>
    </submittedName>
</protein>
<keyword evidence="1" id="KW-0472">Membrane</keyword>